<dbReference type="InterPro" id="IPR001387">
    <property type="entry name" value="Cro/C1-type_HTH"/>
</dbReference>
<proteinExistence type="predicted"/>
<dbReference type="SUPFAM" id="SSF47413">
    <property type="entry name" value="lambda repressor-like DNA-binding domains"/>
    <property type="match status" value="1"/>
</dbReference>
<dbReference type="AlphaFoldDB" id="A0A6A8MD14"/>
<dbReference type="RefSeq" id="WP_154573091.1">
    <property type="nucleotide sequence ID" value="NZ_VUNB01000007.1"/>
</dbReference>
<comment type="caution">
    <text evidence="2">The sequence shown here is derived from an EMBL/GenBank/DDBJ whole genome shotgun (WGS) entry which is preliminary data.</text>
</comment>
<dbReference type="InterPro" id="IPR010982">
    <property type="entry name" value="Lambda_DNA-bd_dom_sf"/>
</dbReference>
<organism evidence="2">
    <name type="scientific">Baileyella intestinalis</name>
    <dbReference type="NCBI Taxonomy" id="2606709"/>
    <lineage>
        <taxon>Bacteria</taxon>
        <taxon>Bacillati</taxon>
        <taxon>Bacillota</taxon>
        <taxon>Clostridia</taxon>
        <taxon>Peptostreptococcales</taxon>
        <taxon>Anaerovoracaceae</taxon>
        <taxon>Baileyella</taxon>
    </lineage>
</organism>
<gene>
    <name evidence="2" type="ORF">FYJ66_08535</name>
</gene>
<sequence>MAVCYNKLFKLMIDQKISNAELRKRAGISANIISKLKHDRYISLDSIEKICGVMGCSVDQMLEFVPEQDEVKE</sequence>
<dbReference type="EMBL" id="VUNB01000007">
    <property type="protein sequence ID" value="MST69627.1"/>
    <property type="molecule type" value="Genomic_DNA"/>
</dbReference>
<dbReference type="CDD" id="cd00093">
    <property type="entry name" value="HTH_XRE"/>
    <property type="match status" value="1"/>
</dbReference>
<accession>A0A6A8MD14</accession>
<dbReference type="GO" id="GO:0003677">
    <property type="term" value="F:DNA binding"/>
    <property type="evidence" value="ECO:0007669"/>
    <property type="project" value="InterPro"/>
</dbReference>
<reference evidence="2" key="1">
    <citation type="submission" date="2019-09" db="EMBL/GenBank/DDBJ databases">
        <title>In-depth cultivation of the pig gut microbiome towards novel bacterial diversity and tailored functional studies.</title>
        <authorList>
            <person name="Wylensek D."/>
            <person name="Hitch T.C.A."/>
            <person name="Clavel T."/>
        </authorList>
    </citation>
    <scope>NUCLEOTIDE SEQUENCE</scope>
    <source>
        <strain evidence="2">RF-744-FAT-WT-3</strain>
    </source>
</reference>
<evidence type="ECO:0000313" key="2">
    <source>
        <dbReference type="EMBL" id="MST69627.1"/>
    </source>
</evidence>
<dbReference type="Pfam" id="PF13443">
    <property type="entry name" value="HTH_26"/>
    <property type="match status" value="1"/>
</dbReference>
<feature type="domain" description="HTH cro/C1-type" evidence="1">
    <location>
        <begin position="24"/>
        <end position="61"/>
    </location>
</feature>
<evidence type="ECO:0000259" key="1">
    <source>
        <dbReference type="PROSITE" id="PS50943"/>
    </source>
</evidence>
<name>A0A6A8MD14_9FIRM</name>
<dbReference type="PROSITE" id="PS50943">
    <property type="entry name" value="HTH_CROC1"/>
    <property type="match status" value="1"/>
</dbReference>
<protein>
    <submittedName>
        <fullName evidence="2">Helix-turn-helix transcriptional regulator</fullName>
    </submittedName>
</protein>
<dbReference type="Gene3D" id="1.10.260.40">
    <property type="entry name" value="lambda repressor-like DNA-binding domains"/>
    <property type="match status" value="1"/>
</dbReference>